<keyword evidence="1" id="KW-0812">Transmembrane</keyword>
<evidence type="ECO:0000313" key="3">
    <source>
        <dbReference type="Proteomes" id="UP000202511"/>
    </source>
</evidence>
<keyword evidence="1" id="KW-1133">Transmembrane helix</keyword>
<dbReference type="Proteomes" id="UP000202511">
    <property type="component" value="Segment"/>
</dbReference>
<proteinExistence type="predicted"/>
<organism evidence="2 3">
    <name type="scientific">Pandoravirus inopinatum</name>
    <dbReference type="NCBI Taxonomy" id="1605721"/>
    <lineage>
        <taxon>Viruses</taxon>
        <taxon>Pandoravirus</taxon>
    </lineage>
</organism>
<dbReference type="RefSeq" id="YP_009120375.1">
    <property type="nucleotide sequence ID" value="NC_026440.1"/>
</dbReference>
<dbReference type="KEGG" id="vg:23463057"/>
<keyword evidence="1" id="KW-0472">Membrane</keyword>
<sequence length="139" mass="15018">MVVRNRGPLFLMPCFSLAFVGIIPILFFSGGLLVFSTFCAVEKTQGACAGGGLSWAAPKHRASALFCSRPPKCLLLFFSKKMGSPIREQPMACQGLGVARLLPHLFAEAHSAFFMPHVGTLGRRAATLGISTDRLFFIL</sequence>
<feature type="transmembrane region" description="Helical" evidence="1">
    <location>
        <begin position="9"/>
        <end position="35"/>
    </location>
</feature>
<evidence type="ECO:0008006" key="4">
    <source>
        <dbReference type="Google" id="ProtNLM"/>
    </source>
</evidence>
<name>A0A0B5J8A1_9VIRU</name>
<evidence type="ECO:0000313" key="2">
    <source>
        <dbReference type="EMBL" id="AJF98140.1"/>
    </source>
</evidence>
<dbReference type="GeneID" id="23463057"/>
<dbReference type="EMBL" id="KP136319">
    <property type="protein sequence ID" value="AJF98140.1"/>
    <property type="molecule type" value="Genomic_DNA"/>
</dbReference>
<accession>A0A0B5J8A1</accession>
<evidence type="ECO:0000256" key="1">
    <source>
        <dbReference type="SAM" id="Phobius"/>
    </source>
</evidence>
<reference evidence="2 3" key="1">
    <citation type="journal article" date="2015" name="Parasitol. Res.">
        <title>Viruses in close associations with free-living amoebae.</title>
        <authorList>
            <person name="Scheid P."/>
        </authorList>
    </citation>
    <scope>NUCLEOTIDE SEQUENCE [LARGE SCALE GENOMIC DNA]</scope>
    <source>
        <strain evidence="2">KlaHel</strain>
    </source>
</reference>
<protein>
    <recommendedName>
        <fullName evidence="4">Transmembrane protein</fullName>
    </recommendedName>
</protein>